<evidence type="ECO:0000313" key="6">
    <source>
        <dbReference type="EMBL" id="RKQ95511.1"/>
    </source>
</evidence>
<keyword evidence="4" id="KW-0472">Membrane</keyword>
<dbReference type="SUPFAM" id="SSF69593">
    <property type="entry name" value="Glycerol-3-phosphate (1)-acyltransferase"/>
    <property type="match status" value="1"/>
</dbReference>
<dbReference type="PANTHER" id="PTHR10434">
    <property type="entry name" value="1-ACYL-SN-GLYCEROL-3-PHOSPHATE ACYLTRANSFERASE"/>
    <property type="match status" value="1"/>
</dbReference>
<evidence type="ECO:0000256" key="4">
    <source>
        <dbReference type="SAM" id="Phobius"/>
    </source>
</evidence>
<dbReference type="SMART" id="SM00563">
    <property type="entry name" value="PlsC"/>
    <property type="match status" value="1"/>
</dbReference>
<dbReference type="RefSeq" id="WP_121212021.1">
    <property type="nucleotide sequence ID" value="NZ_RBIM01000006.1"/>
</dbReference>
<evidence type="ECO:0000313" key="7">
    <source>
        <dbReference type="Proteomes" id="UP000273675"/>
    </source>
</evidence>
<dbReference type="PANTHER" id="PTHR10434:SF11">
    <property type="entry name" value="1-ACYL-SN-GLYCEROL-3-PHOSPHATE ACYLTRANSFERASE"/>
    <property type="match status" value="1"/>
</dbReference>
<organism evidence="6 7">
    <name type="scientific">Maricaulis maris</name>
    <dbReference type="NCBI Taxonomy" id="74318"/>
    <lineage>
        <taxon>Bacteria</taxon>
        <taxon>Pseudomonadati</taxon>
        <taxon>Pseudomonadota</taxon>
        <taxon>Alphaproteobacteria</taxon>
        <taxon>Maricaulales</taxon>
        <taxon>Maricaulaceae</taxon>
        <taxon>Maricaulis</taxon>
    </lineage>
</organism>
<dbReference type="GO" id="GO:0003841">
    <property type="term" value="F:1-acylglycerol-3-phosphate O-acyltransferase activity"/>
    <property type="evidence" value="ECO:0007669"/>
    <property type="project" value="TreeGrafter"/>
</dbReference>
<dbReference type="EMBL" id="RBIM01000006">
    <property type="protein sequence ID" value="RKQ95511.1"/>
    <property type="molecule type" value="Genomic_DNA"/>
</dbReference>
<dbReference type="CDD" id="cd07989">
    <property type="entry name" value="LPLAT_AGPAT-like"/>
    <property type="match status" value="1"/>
</dbReference>
<comment type="pathway">
    <text evidence="1">Lipid metabolism.</text>
</comment>
<keyword evidence="3 6" id="KW-0012">Acyltransferase</keyword>
<dbReference type="Proteomes" id="UP000273675">
    <property type="component" value="Unassembled WGS sequence"/>
</dbReference>
<dbReference type="InterPro" id="IPR002123">
    <property type="entry name" value="Plipid/glycerol_acylTrfase"/>
</dbReference>
<reference evidence="6 7" key="1">
    <citation type="submission" date="2018-10" db="EMBL/GenBank/DDBJ databases">
        <title>Genomic Encyclopedia of Type Strains, Phase IV (KMG-IV): sequencing the most valuable type-strain genomes for metagenomic binning, comparative biology and taxonomic classification.</title>
        <authorList>
            <person name="Goeker M."/>
        </authorList>
    </citation>
    <scope>NUCLEOTIDE SEQUENCE [LARGE SCALE GENOMIC DNA]</scope>
    <source>
        <strain evidence="6 7">DSM 4734</strain>
    </source>
</reference>
<proteinExistence type="predicted"/>
<evidence type="ECO:0000259" key="5">
    <source>
        <dbReference type="SMART" id="SM00563"/>
    </source>
</evidence>
<feature type="domain" description="Phospholipid/glycerol acyltransferase" evidence="5">
    <location>
        <begin position="68"/>
        <end position="182"/>
    </location>
</feature>
<sequence>MRSLVFNLLFWPVLVVFALIAWPVAFTPWSRGLKAIMRTACRTVRALMKWVLGAPVEVRGPVPTGRPVIIAAKHQSWADGFLMMAVMGDINFVIGNEISKFPLIGRIVRASGATMVNSPGLTGAQGALADAIKRAADDPRPLLIYPEGRLPEVGESYRYRKGVHLMYETLGRHVVPVATNTGLRWPQNRWRKHPGPAVIEFLGDIPPGLPRDDFLPRLKMTIETRTRALEAEGQADKEARS</sequence>
<dbReference type="GO" id="GO:0006654">
    <property type="term" value="P:phosphatidic acid biosynthetic process"/>
    <property type="evidence" value="ECO:0007669"/>
    <property type="project" value="TreeGrafter"/>
</dbReference>
<keyword evidence="2 6" id="KW-0808">Transferase</keyword>
<accession>A0A495D4N5</accession>
<dbReference type="OrthoDB" id="5290997at2"/>
<feature type="transmembrane region" description="Helical" evidence="4">
    <location>
        <begin position="6"/>
        <end position="29"/>
    </location>
</feature>
<protein>
    <submittedName>
        <fullName evidence="6">1-acyl-sn-glycerol-3-phosphate acyltransferase</fullName>
    </submittedName>
</protein>
<evidence type="ECO:0000256" key="3">
    <source>
        <dbReference type="ARBA" id="ARBA00023315"/>
    </source>
</evidence>
<dbReference type="Pfam" id="PF01553">
    <property type="entry name" value="Acyltransferase"/>
    <property type="match status" value="1"/>
</dbReference>
<name>A0A495D4N5_9PROT</name>
<keyword evidence="4" id="KW-1133">Transmembrane helix</keyword>
<keyword evidence="4" id="KW-0812">Transmembrane</keyword>
<evidence type="ECO:0000256" key="1">
    <source>
        <dbReference type="ARBA" id="ARBA00005189"/>
    </source>
</evidence>
<gene>
    <name evidence="6" type="ORF">C7435_2614</name>
</gene>
<evidence type="ECO:0000256" key="2">
    <source>
        <dbReference type="ARBA" id="ARBA00022679"/>
    </source>
</evidence>
<comment type="caution">
    <text evidence="6">The sequence shown here is derived from an EMBL/GenBank/DDBJ whole genome shotgun (WGS) entry which is preliminary data.</text>
</comment>
<dbReference type="AlphaFoldDB" id="A0A495D4N5"/>